<organism evidence="1 2">
    <name type="scientific">Kordia antarctica</name>
    <dbReference type="NCBI Taxonomy" id="1218801"/>
    <lineage>
        <taxon>Bacteria</taxon>
        <taxon>Pseudomonadati</taxon>
        <taxon>Bacteroidota</taxon>
        <taxon>Flavobacteriia</taxon>
        <taxon>Flavobacteriales</taxon>
        <taxon>Flavobacteriaceae</taxon>
        <taxon>Kordia</taxon>
    </lineage>
</organism>
<name>A0A7L4ZHM1_9FLAO</name>
<reference evidence="1 2" key="1">
    <citation type="journal article" date="2013" name="Int. J. Syst. Evol. Microbiol.">
        <title>Kordia antarctica sp. nov., isolated from Antarctic seawater.</title>
        <authorList>
            <person name="Baek K."/>
            <person name="Choi A."/>
            <person name="Kang I."/>
            <person name="Lee K."/>
            <person name="Cho J.C."/>
        </authorList>
    </citation>
    <scope>NUCLEOTIDE SEQUENCE [LARGE SCALE GENOMIC DNA]</scope>
    <source>
        <strain evidence="1 2">IMCC3317</strain>
    </source>
</reference>
<accession>A0A7L4ZHM1</accession>
<keyword evidence="2" id="KW-1185">Reference proteome</keyword>
<evidence type="ECO:0000313" key="1">
    <source>
        <dbReference type="EMBL" id="QHI35981.1"/>
    </source>
</evidence>
<sequence>MYIPGKQLKNTYTFEYGTLYMYTDLVVVEINEGEHVTIEMMITFFQFFLENYKIPFGYVSYRKNSYSIDPQVYKMLPKNDLLKGIAVVSTQKFSCLTALVEKKFCIGRYELFTTMDAAVNWLDEIIPLENNYTSMSNHTI</sequence>
<evidence type="ECO:0000313" key="2">
    <source>
        <dbReference type="Proteomes" id="UP000464657"/>
    </source>
</evidence>
<proteinExistence type="predicted"/>
<dbReference type="RefSeq" id="WP_160128718.1">
    <property type="nucleotide sequence ID" value="NZ_CP019288.1"/>
</dbReference>
<dbReference type="KEGG" id="kan:IMCC3317_13320"/>
<protein>
    <recommendedName>
        <fullName evidence="3">STAS/SEC14 domain-containing protein</fullName>
    </recommendedName>
</protein>
<dbReference type="EMBL" id="CP019288">
    <property type="protein sequence ID" value="QHI35981.1"/>
    <property type="molecule type" value="Genomic_DNA"/>
</dbReference>
<gene>
    <name evidence="1" type="ORF">IMCC3317_13320</name>
</gene>
<dbReference type="AlphaFoldDB" id="A0A7L4ZHM1"/>
<evidence type="ECO:0008006" key="3">
    <source>
        <dbReference type="Google" id="ProtNLM"/>
    </source>
</evidence>
<dbReference type="Proteomes" id="UP000464657">
    <property type="component" value="Chromosome"/>
</dbReference>
<dbReference type="OrthoDB" id="1144359at2"/>